<comment type="catalytic activity">
    <reaction evidence="11">
        <text>5-methyl-5,6,7,8-tetrahydromethanopterin + coenzyme M + 2 Na(+)(in) = 5,6,7,8-tetrahydromethanopterin + methyl-coenzyme M + 2 Na(+)(out)</text>
        <dbReference type="Rhea" id="RHEA:53492"/>
        <dbReference type="ChEBI" id="CHEBI:29101"/>
        <dbReference type="ChEBI" id="CHEBI:58103"/>
        <dbReference type="ChEBI" id="CHEBI:58116"/>
        <dbReference type="ChEBI" id="CHEBI:58286"/>
        <dbReference type="ChEBI" id="CHEBI:58319"/>
        <dbReference type="EC" id="7.2.1.4"/>
    </reaction>
</comment>
<evidence type="ECO:0000256" key="2">
    <source>
        <dbReference type="ARBA" id="ARBA00022563"/>
    </source>
</evidence>
<keyword evidence="8 11" id="KW-0484">Methanogenesis</keyword>
<keyword evidence="7 11" id="KW-1133">Transmembrane helix</keyword>
<name>A0A842YNY3_METTF</name>
<evidence type="ECO:0000256" key="5">
    <source>
        <dbReference type="ARBA" id="ARBA00022692"/>
    </source>
</evidence>
<dbReference type="InterPro" id="IPR030688">
    <property type="entry name" value="MeTrfase_MtrA/MtxA"/>
</dbReference>
<dbReference type="GO" id="GO:0030269">
    <property type="term" value="F:tetrahydromethanopterin S-methyltransferase activity"/>
    <property type="evidence" value="ECO:0007669"/>
    <property type="project" value="UniProtKB-UniRule"/>
</dbReference>
<dbReference type="GO" id="GO:0032259">
    <property type="term" value="P:methylation"/>
    <property type="evidence" value="ECO:0007669"/>
    <property type="project" value="UniProtKB-KW"/>
</dbReference>
<evidence type="ECO:0000256" key="4">
    <source>
        <dbReference type="ARBA" id="ARBA00022679"/>
    </source>
</evidence>
<keyword evidence="10 11" id="KW-0170">Cobalt</keyword>
<comment type="pathway">
    <text evidence="11">One-carbon metabolism; methanogenesis from CO(2); methyl-coenzyme M from 5,10-methylene-5,6,7,8-tetrahydromethanopterin: step 2/2.</text>
</comment>
<comment type="similarity">
    <text evidence="11">Belongs to the MtrA family.</text>
</comment>
<evidence type="ECO:0000256" key="11">
    <source>
        <dbReference type="HAMAP-Rule" id="MF_01093"/>
    </source>
</evidence>
<dbReference type="PIRSF" id="PIRSF500207">
    <property type="entry name" value="MtrA"/>
    <property type="match status" value="1"/>
</dbReference>
<feature type="binding site" evidence="11">
    <location>
        <position position="87"/>
    </location>
    <ligand>
        <name>5-hydroxybenzimidazolylcob(I)amide</name>
        <dbReference type="ChEBI" id="CHEBI:60494"/>
        <note>cofactor</note>
    </ligand>
</feature>
<comment type="caution">
    <text evidence="13">The sequence shown here is derived from an EMBL/GenBank/DDBJ whole genome shotgun (WGS) entry which is preliminary data.</text>
</comment>
<evidence type="ECO:0000256" key="1">
    <source>
        <dbReference type="ARBA" id="ARBA00022475"/>
    </source>
</evidence>
<comment type="subcellular location">
    <subcellularLocation>
        <location evidence="11">Cell membrane</location>
        <topology evidence="11">Single-pass membrane protein</topology>
    </subcellularLocation>
</comment>
<evidence type="ECO:0000256" key="12">
    <source>
        <dbReference type="NCBIfam" id="TIGR01111"/>
    </source>
</evidence>
<dbReference type="Pfam" id="PF04208">
    <property type="entry name" value="MtrA"/>
    <property type="match status" value="1"/>
</dbReference>
<dbReference type="Proteomes" id="UP000646659">
    <property type="component" value="Unassembled WGS sequence"/>
</dbReference>
<dbReference type="InterPro" id="IPR005778">
    <property type="entry name" value="MtrA"/>
</dbReference>
<dbReference type="GO" id="GO:0006730">
    <property type="term" value="P:one-carbon metabolic process"/>
    <property type="evidence" value="ECO:0007669"/>
    <property type="project" value="UniProtKB-UniRule"/>
</dbReference>
<comment type="subunit">
    <text evidence="11">The complex is composed of 8 subunits; MtrA, MtrB, MtrC, MtrD, MtrE, MtrF, MtrG and MtrH.</text>
</comment>
<evidence type="ECO:0000256" key="8">
    <source>
        <dbReference type="ARBA" id="ARBA00022994"/>
    </source>
</evidence>
<sequence length="183" mass="19816">MFLMAEKKPVPEDWPHIVGDYVVGDAESPVAVVTLGSHMEDEPVKAGAAISGSLHTENLGIEKVVGNVIANPNLRFLLVCGAEVMGHITGQTMKALHENGVDGETGRIIGATGAIPYIENMPEEAIERFRRQVELVDMVDVEDPSMITARIEDCVVHDAGAMEEEPLVLKFPEIKKGDSEENT</sequence>
<dbReference type="HAMAP" id="MF_01093">
    <property type="entry name" value="MtrA"/>
    <property type="match status" value="1"/>
</dbReference>
<dbReference type="EMBL" id="QKOF01000006">
    <property type="protein sequence ID" value="MBE2900320.1"/>
    <property type="molecule type" value="Genomic_DNA"/>
</dbReference>
<proteinExistence type="inferred from homology"/>
<dbReference type="UniPathway" id="UPA00640">
    <property type="reaction ID" value="UER00698"/>
</dbReference>
<keyword evidence="6 11" id="KW-1278">Translocase</keyword>
<dbReference type="PIRSF" id="PIRSF009452">
    <property type="entry name" value="MtrA_MtxA"/>
    <property type="match status" value="1"/>
</dbReference>
<keyword evidence="5 11" id="KW-0812">Transmembrane</keyword>
<keyword evidence="2 11" id="KW-0554">One-carbon metabolism</keyword>
<dbReference type="NCBIfam" id="NF002126">
    <property type="entry name" value="PRK00964.1-4"/>
    <property type="match status" value="1"/>
</dbReference>
<gene>
    <name evidence="11 13" type="primary">mtrA</name>
    <name evidence="13" type="ORF">DNK57_05825</name>
</gene>
<keyword evidence="1 11" id="KW-1003">Cell membrane</keyword>
<evidence type="ECO:0000256" key="9">
    <source>
        <dbReference type="ARBA" id="ARBA00023136"/>
    </source>
</evidence>
<organism evidence="13 14">
    <name type="scientific">Methanothermobacter thermautotrophicus</name>
    <name type="common">Methanobacterium thermoformicicum</name>
    <dbReference type="NCBI Taxonomy" id="145262"/>
    <lineage>
        <taxon>Archaea</taxon>
        <taxon>Methanobacteriati</taxon>
        <taxon>Methanobacteriota</taxon>
        <taxon>Methanomada group</taxon>
        <taxon>Methanobacteria</taxon>
        <taxon>Methanobacteriales</taxon>
        <taxon>Methanobacteriaceae</taxon>
        <taxon>Methanothermobacter</taxon>
    </lineage>
</organism>
<evidence type="ECO:0000256" key="6">
    <source>
        <dbReference type="ARBA" id="ARBA00022967"/>
    </source>
</evidence>
<evidence type="ECO:0000256" key="7">
    <source>
        <dbReference type="ARBA" id="ARBA00022989"/>
    </source>
</evidence>
<dbReference type="AlphaFoldDB" id="A0A842YNY3"/>
<keyword evidence="9 11" id="KW-0472">Membrane</keyword>
<comment type="function">
    <text evidence="11">Part of a complex that catalyzes the formation of methyl-coenzyme M and tetrahydromethanopterin from coenzyme M and methyl-tetrahydromethanopterin. This is an energy-conserving, sodium-ion translocating step.</text>
</comment>
<dbReference type="GO" id="GO:0019386">
    <property type="term" value="P:methanogenesis, from carbon dioxide"/>
    <property type="evidence" value="ECO:0007669"/>
    <property type="project" value="UniProtKB-UniRule"/>
</dbReference>
<evidence type="ECO:0000256" key="3">
    <source>
        <dbReference type="ARBA" id="ARBA00022603"/>
    </source>
</evidence>
<dbReference type="GO" id="GO:0005886">
    <property type="term" value="C:plasma membrane"/>
    <property type="evidence" value="ECO:0007669"/>
    <property type="project" value="UniProtKB-SubCell"/>
</dbReference>
<accession>A0A842YNY3</accession>
<evidence type="ECO:0000313" key="14">
    <source>
        <dbReference type="Proteomes" id="UP000646659"/>
    </source>
</evidence>
<reference evidence="13" key="1">
    <citation type="submission" date="2018-06" db="EMBL/GenBank/DDBJ databases">
        <title>Draft genome sequence of Methanothermobacter thermautotrophicus Strain WHS, a thermophilic, hydrogenotrophic methanogen isolated from Washburn Hot Springs in Yellowstone National Park, USA.</title>
        <authorList>
            <person name="Mckay L.J."/>
            <person name="Klingelsmith K."/>
            <person name="Inskeep W.P."/>
            <person name="Fields M.W."/>
        </authorList>
    </citation>
    <scope>NUCLEOTIDE SEQUENCE</scope>
    <source>
        <strain evidence="13">WHS</strain>
    </source>
</reference>
<keyword evidence="3 11" id="KW-0489">Methyltransferase</keyword>
<keyword evidence="4 11" id="KW-0808">Transferase</keyword>
<dbReference type="NCBIfam" id="TIGR01111">
    <property type="entry name" value="mtrA"/>
    <property type="match status" value="1"/>
</dbReference>
<comment type="cofactor">
    <cofactor evidence="11">
        <name>5-hydroxybenzimidazolylcob(I)amide</name>
        <dbReference type="ChEBI" id="CHEBI:60494"/>
    </cofactor>
    <text evidence="11">Binds 1 5-hydroxybenzimidazolylcobamide group.</text>
</comment>
<dbReference type="EC" id="7.2.1.4" evidence="11 12"/>
<protein>
    <recommendedName>
        <fullName evidence="11 12">Tetrahydromethanopterin S-methyltransferase subunit A</fullName>
        <ecNumber evidence="11 12">7.2.1.4</ecNumber>
    </recommendedName>
    <alternativeName>
        <fullName evidence="11">N5-methyltetrahydromethanopterin--coenzyme M methyltransferase subunit A</fullName>
    </alternativeName>
</protein>
<evidence type="ECO:0000313" key="13">
    <source>
        <dbReference type="EMBL" id="MBE2900320.1"/>
    </source>
</evidence>
<evidence type="ECO:0000256" key="10">
    <source>
        <dbReference type="ARBA" id="ARBA00023285"/>
    </source>
</evidence>
<dbReference type="GO" id="GO:0050897">
    <property type="term" value="F:cobalt ion binding"/>
    <property type="evidence" value="ECO:0007669"/>
    <property type="project" value="InterPro"/>
</dbReference>